<dbReference type="Pfam" id="PF00817">
    <property type="entry name" value="IMS"/>
    <property type="match status" value="1"/>
</dbReference>
<dbReference type="PANTHER" id="PTHR11076">
    <property type="entry name" value="DNA REPAIR POLYMERASE UMUC / TRANSFERASE FAMILY MEMBER"/>
    <property type="match status" value="1"/>
</dbReference>
<dbReference type="Proteomes" id="UP001202717">
    <property type="component" value="Chromosome"/>
</dbReference>
<dbReference type="InterPro" id="IPR001126">
    <property type="entry name" value="UmuC"/>
</dbReference>
<dbReference type="InterPro" id="IPR050116">
    <property type="entry name" value="DNA_polymerase-Y"/>
</dbReference>
<keyword evidence="2" id="KW-0227">DNA damage</keyword>
<dbReference type="InterPro" id="IPR017961">
    <property type="entry name" value="DNA_pol_Y-fam_little_finger"/>
</dbReference>
<evidence type="ECO:0000256" key="2">
    <source>
        <dbReference type="ARBA" id="ARBA00023199"/>
    </source>
</evidence>
<dbReference type="SUPFAM" id="SSF100879">
    <property type="entry name" value="Lesion bypass DNA polymerase (Y-family), little finger domain"/>
    <property type="match status" value="1"/>
</dbReference>
<reference evidence="5 6" key="1">
    <citation type="submission" date="2023-01" db="EMBL/GenBank/DDBJ databases">
        <title>Psychroserpens ponticola sp. nov., isolated from seawater.</title>
        <authorList>
            <person name="Kristyanto S."/>
            <person name="Jung J."/>
            <person name="Kim J.M."/>
            <person name="Jeon C.O."/>
        </authorList>
    </citation>
    <scope>NUCLEOTIDE SEQUENCE [LARGE SCALE GENOMIC DNA]</scope>
    <source>
        <strain evidence="5 6">MSW6</strain>
    </source>
</reference>
<dbReference type="Gene3D" id="3.30.1490.100">
    <property type="entry name" value="DNA polymerase, Y-family, little finger domain"/>
    <property type="match status" value="1"/>
</dbReference>
<dbReference type="Gene3D" id="3.30.70.270">
    <property type="match status" value="1"/>
</dbReference>
<keyword evidence="2" id="KW-0741">SOS mutagenesis</keyword>
<proteinExistence type="inferred from homology"/>
<evidence type="ECO:0000259" key="4">
    <source>
        <dbReference type="PROSITE" id="PS50173"/>
    </source>
</evidence>
<dbReference type="RefSeq" id="WP_249996328.1">
    <property type="nucleotide sequence ID" value="NZ_CP116221.1"/>
</dbReference>
<keyword evidence="3" id="KW-0742">SOS response</keyword>
<keyword evidence="6" id="KW-1185">Reference proteome</keyword>
<evidence type="ECO:0000313" key="5">
    <source>
        <dbReference type="EMBL" id="WCO01927.1"/>
    </source>
</evidence>
<dbReference type="InterPro" id="IPR043502">
    <property type="entry name" value="DNA/RNA_pol_sf"/>
</dbReference>
<comment type="similarity">
    <text evidence="1">Belongs to the DNA polymerase type-Y family.</text>
</comment>
<dbReference type="Pfam" id="PF11799">
    <property type="entry name" value="IMS_C"/>
    <property type="match status" value="1"/>
</dbReference>
<evidence type="ECO:0000256" key="3">
    <source>
        <dbReference type="ARBA" id="ARBA00023236"/>
    </source>
</evidence>
<dbReference type="EMBL" id="CP116221">
    <property type="protein sequence ID" value="WCO01927.1"/>
    <property type="molecule type" value="Genomic_DNA"/>
</dbReference>
<name>A0ABY7RXY3_9FLAO</name>
<dbReference type="Gene3D" id="3.40.1170.60">
    <property type="match status" value="1"/>
</dbReference>
<protein>
    <submittedName>
        <fullName evidence="5">Y-family DNA polymerase</fullName>
    </submittedName>
</protein>
<evidence type="ECO:0000256" key="1">
    <source>
        <dbReference type="ARBA" id="ARBA00010945"/>
    </source>
</evidence>
<dbReference type="InterPro" id="IPR043128">
    <property type="entry name" value="Rev_trsase/Diguanyl_cyclase"/>
</dbReference>
<dbReference type="CDD" id="cd01700">
    <property type="entry name" value="PolY_Pol_V_umuC"/>
    <property type="match status" value="1"/>
</dbReference>
<dbReference type="InterPro" id="IPR036775">
    <property type="entry name" value="DNA_pol_Y-fam_lit_finger_sf"/>
</dbReference>
<dbReference type="InterPro" id="IPR025188">
    <property type="entry name" value="DUF4113"/>
</dbReference>
<dbReference type="PANTHER" id="PTHR11076:SF33">
    <property type="entry name" value="DNA POLYMERASE KAPPA"/>
    <property type="match status" value="1"/>
</dbReference>
<dbReference type="PROSITE" id="PS50173">
    <property type="entry name" value="UMUC"/>
    <property type="match status" value="1"/>
</dbReference>
<dbReference type="Pfam" id="PF13438">
    <property type="entry name" value="DUF4113"/>
    <property type="match status" value="1"/>
</dbReference>
<gene>
    <name evidence="5" type="ORF">MUN68_000195</name>
</gene>
<accession>A0ABY7RXY3</accession>
<evidence type="ECO:0000313" key="6">
    <source>
        <dbReference type="Proteomes" id="UP001202717"/>
    </source>
</evidence>
<dbReference type="SUPFAM" id="SSF56672">
    <property type="entry name" value="DNA/RNA polymerases"/>
    <property type="match status" value="1"/>
</dbReference>
<organism evidence="5 6">
    <name type="scientific">Psychroserpens ponticola</name>
    <dbReference type="NCBI Taxonomy" id="2932268"/>
    <lineage>
        <taxon>Bacteria</taxon>
        <taxon>Pseudomonadati</taxon>
        <taxon>Bacteroidota</taxon>
        <taxon>Flavobacteriia</taxon>
        <taxon>Flavobacteriales</taxon>
        <taxon>Flavobacteriaceae</taxon>
        <taxon>Psychroserpens</taxon>
    </lineage>
</organism>
<sequence length="422" mass="48768">MFALVDCNNFYASCERVFQPQYNNKPVAILSNNDGCVISRSDEAKALDLPMGAPAFKYESFFKAHNIRVFSSNYPLYGDMSSRVMSILEQFTPDIEVYSIDEAFLQFRGFDNYDFNDYGLQIRQRVLKWTGIPTSVGIASTKTLSKVANKIARKFQKQTNGVYVIDSEDKRIKALKWMKIESVWGIGRGLQKRLKSRNCINAYDFTQLSDEWVKTNMAIVGLRLKKELLGISTLTLEEPIRQKKAIATTRSFEHTYSDLDNLKERISTFATSCAEKLRKQHSCCNMIYVFIKNNRHNKIGERYESFSTIVNLPYSTDSSLIISKYATEAMKDIYKKGLHYKKAGVVLMGLVPKNERQLNLFVTENPKHQPLMRTIDSLNEKYESHKIKLGSQDLKRTWKMRQERLSLKYTTNINEILKVKCL</sequence>
<feature type="domain" description="UmuC" evidence="4">
    <location>
        <begin position="2"/>
        <end position="187"/>
    </location>
</feature>